<dbReference type="SUPFAM" id="SSF52402">
    <property type="entry name" value="Adenine nucleotide alpha hydrolases-like"/>
    <property type="match status" value="1"/>
</dbReference>
<dbReference type="InterPro" id="IPR014729">
    <property type="entry name" value="Rossmann-like_a/b/a_fold"/>
</dbReference>
<comment type="catalytic activity">
    <reaction evidence="1">
        <text>S-ubiquitinyl-[E2 ubiquitin-conjugating enzyme]-L-cysteine + [acceptor protein]-L-lysine = [E2 ubiquitin-conjugating enzyme]-L-cysteine + N(6)-ubiquitinyl-[acceptor protein]-L-lysine.</text>
        <dbReference type="EC" id="2.3.2.27"/>
    </reaction>
</comment>
<dbReference type="EC" id="2.3.2.27" evidence="2"/>
<sequence length="197" mass="21866">MWNSRGNEERSVAVAVDKDKGSHKALKWAIEHILIRGQTVTLIHVNQTPSSSIPTPTPTPMVNNGATNRQESDDQTTDLFLPFRCFCAHREIQWDVVTLQDPDIAKALIEYVSYNRVGTLLLGASSKKSGIYRVRATENRSHDEISVPNTDISFVGSGGLSTNSMFSDFYDDLGSEISQRLPKRLSLQEGKLDPLCS</sequence>
<dbReference type="Proteomes" id="UP000325577">
    <property type="component" value="Linkage Group LG4"/>
</dbReference>
<organism evidence="6 7">
    <name type="scientific">Nyssa sinensis</name>
    <dbReference type="NCBI Taxonomy" id="561372"/>
    <lineage>
        <taxon>Eukaryota</taxon>
        <taxon>Viridiplantae</taxon>
        <taxon>Streptophyta</taxon>
        <taxon>Embryophyta</taxon>
        <taxon>Tracheophyta</taxon>
        <taxon>Spermatophyta</taxon>
        <taxon>Magnoliopsida</taxon>
        <taxon>eudicotyledons</taxon>
        <taxon>Gunneridae</taxon>
        <taxon>Pentapetalae</taxon>
        <taxon>asterids</taxon>
        <taxon>Cornales</taxon>
        <taxon>Nyssaceae</taxon>
        <taxon>Nyssa</taxon>
    </lineage>
</organism>
<evidence type="ECO:0000313" key="6">
    <source>
        <dbReference type="EMBL" id="KAA8522672.1"/>
    </source>
</evidence>
<protein>
    <recommendedName>
        <fullName evidence="2">RING-type E3 ubiquitin transferase</fullName>
        <ecNumber evidence="2">2.3.2.27</ecNumber>
    </recommendedName>
</protein>
<dbReference type="Gene3D" id="3.40.50.620">
    <property type="entry name" value="HUPs"/>
    <property type="match status" value="1"/>
</dbReference>
<evidence type="ECO:0000256" key="1">
    <source>
        <dbReference type="ARBA" id="ARBA00000900"/>
    </source>
</evidence>
<dbReference type="GO" id="GO:0061630">
    <property type="term" value="F:ubiquitin protein ligase activity"/>
    <property type="evidence" value="ECO:0007669"/>
    <property type="project" value="UniProtKB-EC"/>
</dbReference>
<keyword evidence="7" id="KW-1185">Reference proteome</keyword>
<dbReference type="OrthoDB" id="786795at2759"/>
<dbReference type="Pfam" id="PF00582">
    <property type="entry name" value="Usp"/>
    <property type="match status" value="1"/>
</dbReference>
<feature type="region of interest" description="Disordered" evidence="4">
    <location>
        <begin position="48"/>
        <end position="73"/>
    </location>
</feature>
<evidence type="ECO:0000259" key="5">
    <source>
        <dbReference type="Pfam" id="PF00582"/>
    </source>
</evidence>
<evidence type="ECO:0000313" key="7">
    <source>
        <dbReference type="Proteomes" id="UP000325577"/>
    </source>
</evidence>
<reference evidence="6 7" key="1">
    <citation type="submission" date="2019-09" db="EMBL/GenBank/DDBJ databases">
        <title>A chromosome-level genome assembly of the Chinese tupelo Nyssa sinensis.</title>
        <authorList>
            <person name="Yang X."/>
            <person name="Kang M."/>
            <person name="Yang Y."/>
            <person name="Xiong H."/>
            <person name="Wang M."/>
            <person name="Zhang Z."/>
            <person name="Wang Z."/>
            <person name="Wu H."/>
            <person name="Ma T."/>
            <person name="Liu J."/>
            <person name="Xi Z."/>
        </authorList>
    </citation>
    <scope>NUCLEOTIDE SEQUENCE [LARGE SCALE GENOMIC DNA]</scope>
    <source>
        <strain evidence="6">J267</strain>
        <tissue evidence="6">Leaf</tissue>
    </source>
</reference>
<gene>
    <name evidence="6" type="ORF">F0562_009166</name>
</gene>
<name>A0A5J4ZZ33_9ASTE</name>
<dbReference type="PANTHER" id="PTHR45647:SF143">
    <property type="entry name" value="U-BOX DOMAIN-CONTAINING PROTEIN 35-LIKE ISOFORM X1"/>
    <property type="match status" value="1"/>
</dbReference>
<dbReference type="InterPro" id="IPR051348">
    <property type="entry name" value="U-box_ubiquitin_ligases"/>
</dbReference>
<proteinExistence type="predicted"/>
<dbReference type="InterPro" id="IPR006016">
    <property type="entry name" value="UspA"/>
</dbReference>
<evidence type="ECO:0000256" key="2">
    <source>
        <dbReference type="ARBA" id="ARBA00012483"/>
    </source>
</evidence>
<dbReference type="PANTHER" id="PTHR45647">
    <property type="entry name" value="OS02G0152300 PROTEIN"/>
    <property type="match status" value="1"/>
</dbReference>
<evidence type="ECO:0000256" key="3">
    <source>
        <dbReference type="ARBA" id="ARBA00022786"/>
    </source>
</evidence>
<evidence type="ECO:0000256" key="4">
    <source>
        <dbReference type="SAM" id="MobiDB-lite"/>
    </source>
</evidence>
<accession>A0A5J4ZZ33</accession>
<keyword evidence="3" id="KW-0833">Ubl conjugation pathway</keyword>
<dbReference type="AlphaFoldDB" id="A0A5J4ZZ33"/>
<dbReference type="EMBL" id="CM018047">
    <property type="protein sequence ID" value="KAA8522672.1"/>
    <property type="molecule type" value="Genomic_DNA"/>
</dbReference>
<feature type="domain" description="UspA" evidence="5">
    <location>
        <begin position="11"/>
        <end position="124"/>
    </location>
</feature>